<dbReference type="SMART" id="SM00401">
    <property type="entry name" value="ZnF_GATA"/>
    <property type="match status" value="1"/>
</dbReference>
<dbReference type="Proteomes" id="UP000758603">
    <property type="component" value="Unassembled WGS sequence"/>
</dbReference>
<dbReference type="InterPro" id="IPR051140">
    <property type="entry name" value="GATA_TF"/>
</dbReference>
<dbReference type="AlphaFoldDB" id="A0A9P8UJ17"/>
<dbReference type="Gene3D" id="3.30.50.10">
    <property type="entry name" value="Erythroid Transcription Factor GATA-1, subunit A"/>
    <property type="match status" value="1"/>
</dbReference>
<gene>
    <name evidence="7" type="ORF">BKA67DRAFT_305934</name>
</gene>
<dbReference type="PANTHER" id="PTHR45658">
    <property type="entry name" value="GATA TRANSCRIPTION FACTOR"/>
    <property type="match status" value="1"/>
</dbReference>
<dbReference type="OrthoDB" id="2162994at2759"/>
<keyword evidence="2 4" id="KW-0863">Zinc-finger</keyword>
<sequence length="121" mass="13806">MLNNTDYLKKTLDNIREIVNSSIAHEKAREGGKARAPYEDDDVSMYGDGMKQHYGLGEVKKRRGRAAPPGRCHSCNRIDTPEWRRGPDGARTLCNACGLHYAKLERKRQMEQRSMRSKAVE</sequence>
<organism evidence="7 8">
    <name type="scientific">Truncatella angustata</name>
    <dbReference type="NCBI Taxonomy" id="152316"/>
    <lineage>
        <taxon>Eukaryota</taxon>
        <taxon>Fungi</taxon>
        <taxon>Dikarya</taxon>
        <taxon>Ascomycota</taxon>
        <taxon>Pezizomycotina</taxon>
        <taxon>Sordariomycetes</taxon>
        <taxon>Xylariomycetidae</taxon>
        <taxon>Amphisphaeriales</taxon>
        <taxon>Sporocadaceae</taxon>
        <taxon>Truncatella</taxon>
    </lineage>
</organism>
<reference evidence="7" key="1">
    <citation type="journal article" date="2021" name="Nat. Commun.">
        <title>Genetic determinants of endophytism in the Arabidopsis root mycobiome.</title>
        <authorList>
            <person name="Mesny F."/>
            <person name="Miyauchi S."/>
            <person name="Thiergart T."/>
            <person name="Pickel B."/>
            <person name="Atanasova L."/>
            <person name="Karlsson M."/>
            <person name="Huettel B."/>
            <person name="Barry K.W."/>
            <person name="Haridas S."/>
            <person name="Chen C."/>
            <person name="Bauer D."/>
            <person name="Andreopoulos W."/>
            <person name="Pangilinan J."/>
            <person name="LaButti K."/>
            <person name="Riley R."/>
            <person name="Lipzen A."/>
            <person name="Clum A."/>
            <person name="Drula E."/>
            <person name="Henrissat B."/>
            <person name="Kohler A."/>
            <person name="Grigoriev I.V."/>
            <person name="Martin F.M."/>
            <person name="Hacquard S."/>
        </authorList>
    </citation>
    <scope>NUCLEOTIDE SEQUENCE</scope>
    <source>
        <strain evidence="7">MPI-SDFR-AT-0073</strain>
    </source>
</reference>
<dbReference type="PANTHER" id="PTHR45658:SF122">
    <property type="entry name" value="GATA ZINC FINGER DOMAIN-CONTAINING PROTEIN 6"/>
    <property type="match status" value="1"/>
</dbReference>
<comment type="caution">
    <text evidence="7">The sequence shown here is derived from an EMBL/GenBank/DDBJ whole genome shotgun (WGS) entry which is preliminary data.</text>
</comment>
<evidence type="ECO:0000313" key="7">
    <source>
        <dbReference type="EMBL" id="KAH6652955.1"/>
    </source>
</evidence>
<keyword evidence="3" id="KW-0862">Zinc</keyword>
<evidence type="ECO:0000259" key="6">
    <source>
        <dbReference type="PROSITE" id="PS50114"/>
    </source>
</evidence>
<dbReference type="PROSITE" id="PS00344">
    <property type="entry name" value="GATA_ZN_FINGER_1"/>
    <property type="match status" value="1"/>
</dbReference>
<evidence type="ECO:0000256" key="5">
    <source>
        <dbReference type="SAM" id="MobiDB-lite"/>
    </source>
</evidence>
<evidence type="ECO:0000256" key="2">
    <source>
        <dbReference type="ARBA" id="ARBA00022771"/>
    </source>
</evidence>
<feature type="region of interest" description="Disordered" evidence="5">
    <location>
        <begin position="24"/>
        <end position="44"/>
    </location>
</feature>
<dbReference type="Pfam" id="PF00320">
    <property type="entry name" value="GATA"/>
    <property type="match status" value="1"/>
</dbReference>
<name>A0A9P8UJ17_9PEZI</name>
<dbReference type="GO" id="GO:0008270">
    <property type="term" value="F:zinc ion binding"/>
    <property type="evidence" value="ECO:0007669"/>
    <property type="project" value="UniProtKB-KW"/>
</dbReference>
<dbReference type="InterPro" id="IPR013088">
    <property type="entry name" value="Znf_NHR/GATA"/>
</dbReference>
<evidence type="ECO:0000256" key="1">
    <source>
        <dbReference type="ARBA" id="ARBA00022723"/>
    </source>
</evidence>
<dbReference type="InterPro" id="IPR000679">
    <property type="entry name" value="Znf_GATA"/>
</dbReference>
<dbReference type="SUPFAM" id="SSF57716">
    <property type="entry name" value="Glucocorticoid receptor-like (DNA-binding domain)"/>
    <property type="match status" value="1"/>
</dbReference>
<keyword evidence="1" id="KW-0479">Metal-binding</keyword>
<feature type="domain" description="GATA-type" evidence="6">
    <location>
        <begin position="71"/>
        <end position="121"/>
    </location>
</feature>
<evidence type="ECO:0000313" key="8">
    <source>
        <dbReference type="Proteomes" id="UP000758603"/>
    </source>
</evidence>
<dbReference type="EMBL" id="JAGPXC010000005">
    <property type="protein sequence ID" value="KAH6652955.1"/>
    <property type="molecule type" value="Genomic_DNA"/>
</dbReference>
<keyword evidence="8" id="KW-1185">Reference proteome</keyword>
<dbReference type="GeneID" id="70125003"/>
<dbReference type="GO" id="GO:0043565">
    <property type="term" value="F:sequence-specific DNA binding"/>
    <property type="evidence" value="ECO:0007669"/>
    <property type="project" value="InterPro"/>
</dbReference>
<evidence type="ECO:0000256" key="4">
    <source>
        <dbReference type="PROSITE-ProRule" id="PRU00094"/>
    </source>
</evidence>
<dbReference type="CDD" id="cd00202">
    <property type="entry name" value="ZnF_GATA"/>
    <property type="match status" value="1"/>
</dbReference>
<proteinExistence type="predicted"/>
<protein>
    <submittedName>
        <fullName evidence="7">GATA zinc finger-domain-containing protein</fullName>
    </submittedName>
</protein>
<dbReference type="GO" id="GO:0006355">
    <property type="term" value="P:regulation of DNA-templated transcription"/>
    <property type="evidence" value="ECO:0007669"/>
    <property type="project" value="InterPro"/>
</dbReference>
<dbReference type="PROSITE" id="PS50114">
    <property type="entry name" value="GATA_ZN_FINGER_2"/>
    <property type="match status" value="1"/>
</dbReference>
<evidence type="ECO:0000256" key="3">
    <source>
        <dbReference type="ARBA" id="ARBA00022833"/>
    </source>
</evidence>
<feature type="compositionally biased region" description="Basic and acidic residues" evidence="5">
    <location>
        <begin position="24"/>
        <end position="38"/>
    </location>
</feature>
<accession>A0A9P8UJ17</accession>
<dbReference type="RefSeq" id="XP_045957232.1">
    <property type="nucleotide sequence ID" value="XM_046096110.1"/>
</dbReference>